<dbReference type="EMBL" id="JAPZED010000015">
    <property type="protein sequence ID" value="MCZ7694845.1"/>
    <property type="molecule type" value="Genomic_DNA"/>
</dbReference>
<sequence>MEKENNIFKVLPNFMIRTAMLPIESINEIKMEQDFFPSLKKFLDEGFMDEAILIASPDLNSMLNKDMLKPKEQKKVADSLFKYISRTFSRATPFGLFASVGTGKFEGIQSIPAFEDLRIQKRSRIDMEWLLGFINQLEMEPNVVSQLKVKANHAIRITGKRLELLFPTHCGQGEKIKGNDADTISVRLTAASEYVLEEASNPILFKDLIRKTYEKYDKQIDASVIFNFVWELFRQEFLISELRPPLLGGDPSKYLLEKLDHISGIESEKEMLQQIQNTISEYDNTSIGKGNLKFNELNKNMQSLISCKSSLQVDTSFQNGITINSSVADSFAEAVEIMWRISTTECGFPYMKDYYLKFLEKYGTATDVPLLELVNGNTGIGYPAYYANSKSTLSISKEKQVKLGRRRRVLMEQITTSIRNGFSEVSLDQSLIEKLTIREDWKHETPDSMEIYAEIIAPSKDAINQGQYDIVVNPSAGSFQEGLTLGRFADILDEDTNRNMEKMSLKNLELNENILMVDVTYIPTYGRTANIMMSKNFLPYEMAIGTNVQEGKLQVELNDLYVSADNERLFLKSKKYGKEVAIATSNMLNFAGAPNLFRLLKDLSFEKKYYWQPFEWDTGSEQIYLPRLRYKNVVFTPAQWNLNKDMFDEADFKSEEVFFDAFQVVAEKWKIPQYVFLKIADNHILLNLHMKEMVTLVMKDLEKQNMVKIEELIGNFNDRTLIAGTNGHYMTEIVFEIEAVNRKKRIGKNYKNMKYDITNNILLFPCQEWLYINLYCPENIHNEFLVTEVAPFSEHLISEKIISQWFFIRFEDPKPHIRLRFNLNDTCDSSELLKQVLEWITACREKGEIFETSIQPYEREVARYGGPEFISLAENVFCKDSYTVIKLLDVLKIHKEAQMHSFIGAISAISILQDLGLSRQAQLELLDNYVGKDMYKQEFRTMRNQFLSLMLNEPNSKELMDEQVKAAFLIRKDSLKQYGKKMNECNEMLWNDIFDIASSLLHMNFNRLFGVDREIEKKCLSLARHAIYAFTQYEKHLMKNNK</sequence>
<dbReference type="Pfam" id="PF04738">
    <property type="entry name" value="Lant_dehydr_N"/>
    <property type="match status" value="1"/>
</dbReference>
<dbReference type="InterPro" id="IPR023809">
    <property type="entry name" value="Thiopep_bacteriocin_synth_dom"/>
</dbReference>
<dbReference type="Proteomes" id="UP001148455">
    <property type="component" value="Unassembled WGS sequence"/>
</dbReference>
<evidence type="ECO:0000313" key="4">
    <source>
        <dbReference type="Proteomes" id="UP001148455"/>
    </source>
</evidence>
<gene>
    <name evidence="3" type="ORF">O8D18_12510</name>
</gene>
<evidence type="ECO:0000259" key="2">
    <source>
        <dbReference type="Pfam" id="PF14028"/>
    </source>
</evidence>
<dbReference type="InterPro" id="IPR006827">
    <property type="entry name" value="Lant_deHydtase_N"/>
</dbReference>
<organism evidence="3 4">
    <name type="scientific">Mediterraneibacter gnavus</name>
    <name type="common">Ruminococcus gnavus</name>
    <dbReference type="NCBI Taxonomy" id="33038"/>
    <lineage>
        <taxon>Bacteria</taxon>
        <taxon>Bacillati</taxon>
        <taxon>Bacillota</taxon>
        <taxon>Clostridia</taxon>
        <taxon>Lachnospirales</taxon>
        <taxon>Lachnospiraceae</taxon>
        <taxon>Mediterraneibacter</taxon>
    </lineage>
</organism>
<dbReference type="RefSeq" id="WP_269762956.1">
    <property type="nucleotide sequence ID" value="NZ_JAPZEC010000014.1"/>
</dbReference>
<comment type="caution">
    <text evidence="3">The sequence shown here is derived from an EMBL/GenBank/DDBJ whole genome shotgun (WGS) entry which is preliminary data.</text>
</comment>
<dbReference type="AlphaFoldDB" id="A0A9X3HFU9"/>
<accession>A0A9X3HFU9</accession>
<dbReference type="NCBIfam" id="TIGR03891">
    <property type="entry name" value="thiopep_ocin"/>
    <property type="match status" value="1"/>
</dbReference>
<feature type="domain" description="Thiopeptide-type bacteriocin biosynthesis" evidence="2">
    <location>
        <begin position="769"/>
        <end position="1026"/>
    </location>
</feature>
<proteinExistence type="predicted"/>
<evidence type="ECO:0000259" key="1">
    <source>
        <dbReference type="Pfam" id="PF04738"/>
    </source>
</evidence>
<dbReference type="Pfam" id="PF14028">
    <property type="entry name" value="Lant_dehydr_C"/>
    <property type="match status" value="1"/>
</dbReference>
<reference evidence="3" key="1">
    <citation type="submission" date="2022-12" db="EMBL/GenBank/DDBJ databases">
        <title>Genome of R. gnavus strain RSHDN_123.</title>
        <authorList>
            <person name="Abdugheni R."/>
        </authorList>
    </citation>
    <scope>NUCLEOTIDE SEQUENCE</scope>
    <source>
        <strain evidence="3">RSHDN_123</strain>
    </source>
</reference>
<protein>
    <submittedName>
        <fullName evidence="3">Lantibiotic dehydratase</fullName>
    </submittedName>
</protein>
<feature type="domain" description="Lantibiotic dehydratase N-terminal" evidence="1">
    <location>
        <begin position="48"/>
        <end position="696"/>
    </location>
</feature>
<name>A0A9X3HFU9_MEDGN</name>
<evidence type="ECO:0000313" key="3">
    <source>
        <dbReference type="EMBL" id="MCZ7694845.1"/>
    </source>
</evidence>